<organism evidence="11 12">
    <name type="scientific">Halioglobus maricola</name>
    <dbReference type="NCBI Taxonomy" id="2601894"/>
    <lineage>
        <taxon>Bacteria</taxon>
        <taxon>Pseudomonadati</taxon>
        <taxon>Pseudomonadota</taxon>
        <taxon>Gammaproteobacteria</taxon>
        <taxon>Cellvibrionales</taxon>
        <taxon>Halieaceae</taxon>
        <taxon>Halioglobus</taxon>
    </lineage>
</organism>
<dbReference type="GO" id="GO:0046872">
    <property type="term" value="F:metal ion binding"/>
    <property type="evidence" value="ECO:0007669"/>
    <property type="project" value="UniProtKB-KW"/>
</dbReference>
<dbReference type="PANTHER" id="PTHR33540">
    <property type="entry name" value="TRNA THREONYLCARBAMOYLADENOSINE BIOSYNTHESIS PROTEIN TSAE"/>
    <property type="match status" value="1"/>
</dbReference>
<dbReference type="GO" id="GO:0002949">
    <property type="term" value="P:tRNA threonylcarbamoyladenosine modification"/>
    <property type="evidence" value="ECO:0007669"/>
    <property type="project" value="InterPro"/>
</dbReference>
<evidence type="ECO:0000313" key="11">
    <source>
        <dbReference type="EMBL" id="QFU74571.1"/>
    </source>
</evidence>
<evidence type="ECO:0000256" key="3">
    <source>
        <dbReference type="ARBA" id="ARBA00019010"/>
    </source>
</evidence>
<evidence type="ECO:0000313" key="12">
    <source>
        <dbReference type="Proteomes" id="UP000326287"/>
    </source>
</evidence>
<keyword evidence="7" id="KW-0547">Nucleotide-binding</keyword>
<dbReference type="GO" id="GO:0005524">
    <property type="term" value="F:ATP binding"/>
    <property type="evidence" value="ECO:0007669"/>
    <property type="project" value="UniProtKB-KW"/>
</dbReference>
<evidence type="ECO:0000256" key="2">
    <source>
        <dbReference type="ARBA" id="ARBA00007599"/>
    </source>
</evidence>
<keyword evidence="5" id="KW-0819">tRNA processing</keyword>
<name>A0A5P9NFM4_9GAMM</name>
<dbReference type="InterPro" id="IPR003442">
    <property type="entry name" value="T6A_TsaE"/>
</dbReference>
<evidence type="ECO:0000256" key="7">
    <source>
        <dbReference type="ARBA" id="ARBA00022741"/>
    </source>
</evidence>
<keyword evidence="12" id="KW-1185">Reference proteome</keyword>
<gene>
    <name evidence="11" type="primary">tsaE</name>
    <name evidence="11" type="ORF">EY643_02285</name>
</gene>
<dbReference type="PANTHER" id="PTHR33540:SF2">
    <property type="entry name" value="TRNA THREONYLCARBAMOYLADENOSINE BIOSYNTHESIS PROTEIN TSAE"/>
    <property type="match status" value="1"/>
</dbReference>
<accession>A0A5P9NFM4</accession>
<dbReference type="SUPFAM" id="SSF52540">
    <property type="entry name" value="P-loop containing nucleoside triphosphate hydrolases"/>
    <property type="match status" value="1"/>
</dbReference>
<evidence type="ECO:0000256" key="10">
    <source>
        <dbReference type="ARBA" id="ARBA00032441"/>
    </source>
</evidence>
<keyword evidence="11" id="KW-0808">Transferase</keyword>
<dbReference type="FunFam" id="3.40.50.300:FF:000406">
    <property type="entry name" value="tRNA (N6-adenosine(37)-N6)-threonylcarbamoyltransferase complex ATPase TsaE"/>
    <property type="match status" value="1"/>
</dbReference>
<protein>
    <recommendedName>
        <fullName evidence="3">tRNA threonylcarbamoyladenosine biosynthesis protein TsaE</fullName>
    </recommendedName>
    <alternativeName>
        <fullName evidence="10">t(6)A37 threonylcarbamoyladenosine biosynthesis protein TsaE</fullName>
    </alternativeName>
</protein>
<proteinExistence type="inferred from homology"/>
<dbReference type="Pfam" id="PF02367">
    <property type="entry name" value="TsaE"/>
    <property type="match status" value="1"/>
</dbReference>
<dbReference type="Proteomes" id="UP000326287">
    <property type="component" value="Chromosome"/>
</dbReference>
<dbReference type="KEGG" id="halc:EY643_02285"/>
<evidence type="ECO:0000256" key="9">
    <source>
        <dbReference type="ARBA" id="ARBA00022842"/>
    </source>
</evidence>
<dbReference type="EMBL" id="CP036422">
    <property type="protein sequence ID" value="QFU74571.1"/>
    <property type="molecule type" value="Genomic_DNA"/>
</dbReference>
<comment type="similarity">
    <text evidence="2">Belongs to the TsaE family.</text>
</comment>
<keyword evidence="9" id="KW-0460">Magnesium</keyword>
<dbReference type="OrthoDB" id="9800307at2"/>
<dbReference type="GO" id="GO:0005737">
    <property type="term" value="C:cytoplasm"/>
    <property type="evidence" value="ECO:0007669"/>
    <property type="project" value="UniProtKB-SubCell"/>
</dbReference>
<dbReference type="NCBIfam" id="TIGR00150">
    <property type="entry name" value="T6A_YjeE"/>
    <property type="match status" value="1"/>
</dbReference>
<keyword evidence="6" id="KW-0479">Metal-binding</keyword>
<dbReference type="InterPro" id="IPR027417">
    <property type="entry name" value="P-loop_NTPase"/>
</dbReference>
<evidence type="ECO:0000256" key="4">
    <source>
        <dbReference type="ARBA" id="ARBA00022490"/>
    </source>
</evidence>
<reference evidence="11 12" key="1">
    <citation type="submission" date="2019-02" db="EMBL/GenBank/DDBJ databases">
        <authorList>
            <person name="Li S.-H."/>
        </authorList>
    </citation>
    <scope>NUCLEOTIDE SEQUENCE [LARGE SCALE GENOMIC DNA]</scope>
    <source>
        <strain evidence="11 12">IMCC14385</strain>
    </source>
</reference>
<sequence length="180" mass="19855">MASAAWWPLISFPGCGSYSSEASVKPEQIKLTAKDEQAMVQCGHLLARAIEPGTVVHLVGDLGMGKTTLSRGIVQAHGHKGAVKSPTYTIVEPYEFAELNLYHFDLYRLGDPEELEFMGIRDYFTDDSICLVEWPERGDGVLPPADLVINIERKGAGRELQLQSGTDQGNRVLERLRLAL</sequence>
<evidence type="ECO:0000256" key="5">
    <source>
        <dbReference type="ARBA" id="ARBA00022694"/>
    </source>
</evidence>
<evidence type="ECO:0000256" key="1">
    <source>
        <dbReference type="ARBA" id="ARBA00004496"/>
    </source>
</evidence>
<dbReference type="Gene3D" id="3.40.50.300">
    <property type="entry name" value="P-loop containing nucleotide triphosphate hydrolases"/>
    <property type="match status" value="1"/>
</dbReference>
<keyword evidence="8" id="KW-0067">ATP-binding</keyword>
<evidence type="ECO:0000256" key="6">
    <source>
        <dbReference type="ARBA" id="ARBA00022723"/>
    </source>
</evidence>
<evidence type="ECO:0000256" key="8">
    <source>
        <dbReference type="ARBA" id="ARBA00022840"/>
    </source>
</evidence>
<dbReference type="GO" id="GO:0016740">
    <property type="term" value="F:transferase activity"/>
    <property type="evidence" value="ECO:0007669"/>
    <property type="project" value="UniProtKB-KW"/>
</dbReference>
<keyword evidence="4" id="KW-0963">Cytoplasm</keyword>
<comment type="subcellular location">
    <subcellularLocation>
        <location evidence="1">Cytoplasm</location>
    </subcellularLocation>
</comment>
<dbReference type="AlphaFoldDB" id="A0A5P9NFM4"/>